<reference evidence="2" key="1">
    <citation type="submission" date="2020-05" db="EMBL/GenBank/DDBJ databases">
        <title>Chitinophaga laudate sp. nov., isolated from a tropical peat swamp.</title>
        <authorList>
            <person name="Goh C.B.S."/>
            <person name="Lee M.S."/>
            <person name="Parimannan S."/>
            <person name="Pasbakhsh P."/>
            <person name="Yule C.M."/>
            <person name="Rajandas H."/>
            <person name="Loke S."/>
            <person name="Croft L."/>
            <person name="Tan J.B.L."/>
        </authorList>
    </citation>
    <scope>NUCLEOTIDE SEQUENCE</scope>
    <source>
        <strain evidence="2">Mgbs1</strain>
    </source>
</reference>
<feature type="transmembrane region" description="Helical" evidence="1">
    <location>
        <begin position="33"/>
        <end position="55"/>
    </location>
</feature>
<name>A0A9Q5GSD0_9BACT</name>
<accession>A0A9Q5GSD0</accession>
<comment type="caution">
    <text evidence="2">The sequence shown here is derived from an EMBL/GenBank/DDBJ whole genome shotgun (WGS) entry which is preliminary data.</text>
</comment>
<evidence type="ECO:0000313" key="2">
    <source>
        <dbReference type="EMBL" id="NSL86404.1"/>
    </source>
</evidence>
<feature type="transmembrane region" description="Helical" evidence="1">
    <location>
        <begin position="100"/>
        <end position="123"/>
    </location>
</feature>
<dbReference type="EMBL" id="RIAR02000001">
    <property type="protein sequence ID" value="NSL86404.1"/>
    <property type="molecule type" value="Genomic_DNA"/>
</dbReference>
<keyword evidence="3" id="KW-1185">Reference proteome</keyword>
<dbReference type="Proteomes" id="UP000281028">
    <property type="component" value="Unassembled WGS sequence"/>
</dbReference>
<dbReference type="OrthoDB" id="5360192at2"/>
<gene>
    <name evidence="2" type="ORF">ECE50_006165</name>
</gene>
<dbReference type="AlphaFoldDB" id="A0A9Q5GSD0"/>
<evidence type="ECO:0000256" key="1">
    <source>
        <dbReference type="SAM" id="Phobius"/>
    </source>
</evidence>
<feature type="transmembrane region" description="Helical" evidence="1">
    <location>
        <begin position="60"/>
        <end position="80"/>
    </location>
</feature>
<keyword evidence="1" id="KW-0812">Transmembrane</keyword>
<organism evidence="2 3">
    <name type="scientific">Chitinophaga solisilvae</name>
    <dbReference type="NCBI Taxonomy" id="1233460"/>
    <lineage>
        <taxon>Bacteria</taxon>
        <taxon>Pseudomonadati</taxon>
        <taxon>Bacteroidota</taxon>
        <taxon>Chitinophagia</taxon>
        <taxon>Chitinophagales</taxon>
        <taxon>Chitinophagaceae</taxon>
        <taxon>Chitinophaga</taxon>
    </lineage>
</organism>
<feature type="transmembrane region" description="Helical" evidence="1">
    <location>
        <begin position="7"/>
        <end position="27"/>
    </location>
</feature>
<keyword evidence="1" id="KW-0472">Membrane</keyword>
<proteinExistence type="predicted"/>
<dbReference type="Pfam" id="PF10990">
    <property type="entry name" value="DUF2809"/>
    <property type="match status" value="1"/>
</dbReference>
<keyword evidence="1" id="KW-1133">Transmembrane helix</keyword>
<protein>
    <submittedName>
        <fullName evidence="2">DUF2809 domain-containing protein</fullName>
    </submittedName>
</protein>
<dbReference type="InterPro" id="IPR021257">
    <property type="entry name" value="DUF2809"/>
</dbReference>
<evidence type="ECO:0000313" key="3">
    <source>
        <dbReference type="Proteomes" id="UP000281028"/>
    </source>
</evidence>
<sequence length="133" mass="15323">MKTKRRWLYLILILLNIPLGLATRWAPQYFPEIIRIYGGDVFSATCIFFGIRFLYPLKPLYKIALINYLVCFAIEVQQLYQAQWAVDLRNTPLGILLGHGFLWSDCVCYAAGTLLAWGLSVLLETVFFKQAIK</sequence>